<dbReference type="PANTHER" id="PTHR43248">
    <property type="entry name" value="2-SUCCINYL-6-HYDROXY-2,4-CYCLOHEXADIENE-1-CARBOXYLATE SYNTHASE"/>
    <property type="match status" value="1"/>
</dbReference>
<sequence>MDENTALLPNENPPFKHGDKNVKRSHAVLRITLAALVLLVTIVVTVTALYRDTIDRSPVDERTYDYSEIPASEKLEWYPCYPEYGHSFKCARLTVAMDYHRPLNQSPDHPKVNIALLMLPGNHTGSEKASKSPLLLNPGGPGGSGIAFLLGWASKLQVVLGDNQDYISFDPRGIGATTPRADCFAFPLTSPPDPDHENAALGFIHRQEWLLQGVEIGTVNSSSKALQKHDARSRTIGKMCQQKDALYGNDSILKYVNTPSVARDMLSIIDAWDEWTDGLYKKANEAVPLYDQDDPLETRGKLVYWGFSYGTLLGATFASMFPDRVGRIILDGVVDADLYVAPVWRESIADADTIVEKLFMYCHKAGPQCVLGRTGDTEQDIKDRFQNMMSNLRENPIPLIDPATKALSMLHYDNIRMLLFGSIYQPSVTFPMLANIFDILHRGDENEIQATFRVGSLESIVCGPQAPASYYPGDAQIAIMCSDKRYPLNETVPNLEAIFEKVSKDSSFADVWMTIMVGCDGYGIKPVNTVSVPVSGSSLTTLQNDPPMRWDDQPSHKQKPMNTSFPLLFIGNRYDPVTPLKAAIKMAGKFVDAGLIEQESEGHCSISSVSKCTINKIRAYFKDGKVSPPPKPSKDDGDFRKGEWDKCEADEWPWHPFEASTYIAEQGSESAGDARILSAWKDMQVAAREFRFWGQPDLPIKITERHGNMIVEGF</sequence>
<dbReference type="Gene3D" id="3.40.50.1820">
    <property type="entry name" value="alpha/beta hydrolase"/>
    <property type="match status" value="1"/>
</dbReference>
<name>A0A3D8SRF8_9HELO</name>
<comment type="similarity">
    <text evidence="1">Belongs to the peptidase S33 family.</text>
</comment>
<accession>A0A3D8SRF8</accession>
<evidence type="ECO:0000313" key="6">
    <source>
        <dbReference type="Proteomes" id="UP000256645"/>
    </source>
</evidence>
<dbReference type="Proteomes" id="UP000256645">
    <property type="component" value="Unassembled WGS sequence"/>
</dbReference>
<keyword evidence="6" id="KW-1185">Reference proteome</keyword>
<dbReference type="InterPro" id="IPR051601">
    <property type="entry name" value="Serine_prot/Carboxylest_S33"/>
</dbReference>
<keyword evidence="2" id="KW-0378">Hydrolase</keyword>
<dbReference type="InterPro" id="IPR029058">
    <property type="entry name" value="AB_hydrolase_fold"/>
</dbReference>
<feature type="domain" description="Peptidase S33 tripeptidyl aminopeptidase-like C-terminal" evidence="4">
    <location>
        <begin position="553"/>
        <end position="626"/>
    </location>
</feature>
<evidence type="ECO:0000256" key="2">
    <source>
        <dbReference type="ARBA" id="ARBA00022801"/>
    </source>
</evidence>
<evidence type="ECO:0000256" key="3">
    <source>
        <dbReference type="SAM" id="Phobius"/>
    </source>
</evidence>
<dbReference type="EMBL" id="PDLM01000001">
    <property type="protein sequence ID" value="RDW88804.1"/>
    <property type="molecule type" value="Genomic_DNA"/>
</dbReference>
<dbReference type="STRING" id="1849047.A0A3D8SRF8"/>
<dbReference type="OrthoDB" id="425534at2759"/>
<keyword evidence="3" id="KW-0812">Transmembrane</keyword>
<dbReference type="AlphaFoldDB" id="A0A3D8SRF8"/>
<feature type="transmembrane region" description="Helical" evidence="3">
    <location>
        <begin position="27"/>
        <end position="50"/>
    </location>
</feature>
<keyword evidence="3" id="KW-1133">Transmembrane helix</keyword>
<dbReference type="SUPFAM" id="SSF53474">
    <property type="entry name" value="alpha/beta-Hydrolases"/>
    <property type="match status" value="1"/>
</dbReference>
<protein>
    <recommendedName>
        <fullName evidence="4">Peptidase S33 tripeptidyl aminopeptidase-like C-terminal domain-containing protein</fullName>
    </recommendedName>
</protein>
<evidence type="ECO:0000259" key="4">
    <source>
        <dbReference type="Pfam" id="PF08386"/>
    </source>
</evidence>
<evidence type="ECO:0000313" key="5">
    <source>
        <dbReference type="EMBL" id="RDW88804.1"/>
    </source>
</evidence>
<organism evidence="5 6">
    <name type="scientific">Coleophoma cylindrospora</name>
    <dbReference type="NCBI Taxonomy" id="1849047"/>
    <lineage>
        <taxon>Eukaryota</taxon>
        <taxon>Fungi</taxon>
        <taxon>Dikarya</taxon>
        <taxon>Ascomycota</taxon>
        <taxon>Pezizomycotina</taxon>
        <taxon>Leotiomycetes</taxon>
        <taxon>Helotiales</taxon>
        <taxon>Dermateaceae</taxon>
        <taxon>Coleophoma</taxon>
    </lineage>
</organism>
<keyword evidence="3" id="KW-0472">Membrane</keyword>
<proteinExistence type="inferred from homology"/>
<gene>
    <name evidence="5" type="ORF">BP6252_00836</name>
</gene>
<dbReference type="Pfam" id="PF08386">
    <property type="entry name" value="Abhydrolase_4"/>
    <property type="match status" value="1"/>
</dbReference>
<dbReference type="PANTHER" id="PTHR43248:SF25">
    <property type="entry name" value="AB HYDROLASE-1 DOMAIN-CONTAINING PROTEIN-RELATED"/>
    <property type="match status" value="1"/>
</dbReference>
<dbReference type="InterPro" id="IPR013595">
    <property type="entry name" value="Pept_S33_TAP-like_C"/>
</dbReference>
<dbReference type="GO" id="GO:0016787">
    <property type="term" value="F:hydrolase activity"/>
    <property type="evidence" value="ECO:0007669"/>
    <property type="project" value="UniProtKB-KW"/>
</dbReference>
<evidence type="ECO:0000256" key="1">
    <source>
        <dbReference type="ARBA" id="ARBA00010088"/>
    </source>
</evidence>
<comment type="caution">
    <text evidence="5">The sequence shown here is derived from an EMBL/GenBank/DDBJ whole genome shotgun (WGS) entry which is preliminary data.</text>
</comment>
<reference evidence="5 6" key="1">
    <citation type="journal article" date="2018" name="IMA Fungus">
        <title>IMA Genome-F 9: Draft genome sequence of Annulohypoxylon stygium, Aspergillus mulundensis, Berkeleyomyces basicola (syn. Thielaviopsis basicola), Ceratocystis smalleyi, two Cercospora beticola strains, Coleophoma cylindrospora, Fusarium fracticaudum, Phialophora cf. hyalina, and Morchella septimelata.</title>
        <authorList>
            <person name="Wingfield B.D."/>
            <person name="Bills G.F."/>
            <person name="Dong Y."/>
            <person name="Huang W."/>
            <person name="Nel W.J."/>
            <person name="Swalarsk-Parry B.S."/>
            <person name="Vaghefi N."/>
            <person name="Wilken P.M."/>
            <person name="An Z."/>
            <person name="de Beer Z.W."/>
            <person name="De Vos L."/>
            <person name="Chen L."/>
            <person name="Duong T.A."/>
            <person name="Gao Y."/>
            <person name="Hammerbacher A."/>
            <person name="Kikkert J.R."/>
            <person name="Li Y."/>
            <person name="Li H."/>
            <person name="Li K."/>
            <person name="Li Q."/>
            <person name="Liu X."/>
            <person name="Ma X."/>
            <person name="Naidoo K."/>
            <person name="Pethybridge S.J."/>
            <person name="Sun J."/>
            <person name="Steenkamp E.T."/>
            <person name="van der Nest M.A."/>
            <person name="van Wyk S."/>
            <person name="Wingfield M.J."/>
            <person name="Xiong C."/>
            <person name="Yue Q."/>
            <person name="Zhang X."/>
        </authorList>
    </citation>
    <scope>NUCLEOTIDE SEQUENCE [LARGE SCALE GENOMIC DNA]</scope>
    <source>
        <strain evidence="5 6">BP6252</strain>
    </source>
</reference>